<evidence type="ECO:0000256" key="5">
    <source>
        <dbReference type="ARBA" id="ARBA00022679"/>
    </source>
</evidence>
<feature type="active site" evidence="7">
    <location>
        <position position="70"/>
    </location>
</feature>
<comment type="caution">
    <text evidence="8">The sequence shown here is derived from an EMBL/GenBank/DDBJ whole genome shotgun (WGS) entry which is preliminary data.</text>
</comment>
<keyword evidence="5 7" id="KW-0808">Transferase</keyword>
<dbReference type="HAMAP" id="MF_00090">
    <property type="entry name" value="PIMT"/>
    <property type="match status" value="1"/>
</dbReference>
<sequence length="220" mass="24205">MTGLDRAGIGMTSARTRERLVARLRDKGIADPRVLDVIRNTPRHLFIDEALAHQAYDDTALPIGHGQTISQPWVVARMTELLIEKGIPQKVLEVGTGSGYQTAVLAVLCPQIWSVERIRPLQDLARKRLQALGMAAVQLRHADGGLGWASEAPFDGILAACGRPDVPADLLAQLADGGRLVMPVGEADSQYLTVIDREGNDYRQRKLEQVRFVPFQRGIR</sequence>
<evidence type="ECO:0000256" key="7">
    <source>
        <dbReference type="HAMAP-Rule" id="MF_00090"/>
    </source>
</evidence>
<dbReference type="PANTHER" id="PTHR11579">
    <property type="entry name" value="PROTEIN-L-ISOASPARTATE O-METHYLTRANSFERASE"/>
    <property type="match status" value="1"/>
</dbReference>
<dbReference type="RefSeq" id="WP_246951423.1">
    <property type="nucleotide sequence ID" value="NZ_JALKII010000004.1"/>
</dbReference>
<gene>
    <name evidence="7" type="primary">pcm</name>
    <name evidence="8" type="ORF">MU846_07920</name>
</gene>
<comment type="subcellular location">
    <subcellularLocation>
        <location evidence="1 7">Cytoplasm</location>
    </subcellularLocation>
</comment>
<evidence type="ECO:0000256" key="3">
    <source>
        <dbReference type="ARBA" id="ARBA00022490"/>
    </source>
</evidence>
<keyword evidence="6 7" id="KW-0949">S-adenosyl-L-methionine</keyword>
<evidence type="ECO:0000313" key="8">
    <source>
        <dbReference type="EMBL" id="MCK0537634.1"/>
    </source>
</evidence>
<name>A0ABT0E735_9GAMM</name>
<dbReference type="NCBIfam" id="TIGR00080">
    <property type="entry name" value="pimt"/>
    <property type="match status" value="1"/>
</dbReference>
<evidence type="ECO:0000313" key="9">
    <source>
        <dbReference type="Proteomes" id="UP001165524"/>
    </source>
</evidence>
<dbReference type="EMBL" id="JALKII010000004">
    <property type="protein sequence ID" value="MCK0537634.1"/>
    <property type="molecule type" value="Genomic_DNA"/>
</dbReference>
<dbReference type="NCBIfam" id="NF001453">
    <property type="entry name" value="PRK00312.1"/>
    <property type="match status" value="1"/>
</dbReference>
<dbReference type="CDD" id="cd02440">
    <property type="entry name" value="AdoMet_MTases"/>
    <property type="match status" value="1"/>
</dbReference>
<organism evidence="8 9">
    <name type="scientific">Alcanivorax quisquiliarum</name>
    <dbReference type="NCBI Taxonomy" id="2933565"/>
    <lineage>
        <taxon>Bacteria</taxon>
        <taxon>Pseudomonadati</taxon>
        <taxon>Pseudomonadota</taxon>
        <taxon>Gammaproteobacteria</taxon>
        <taxon>Oceanospirillales</taxon>
        <taxon>Alcanivoracaceae</taxon>
        <taxon>Alcanivorax</taxon>
    </lineage>
</organism>
<dbReference type="InterPro" id="IPR000682">
    <property type="entry name" value="PCMT"/>
</dbReference>
<comment type="similarity">
    <text evidence="2 7">Belongs to the methyltransferase superfamily. L-isoaspartyl/D-aspartyl protein methyltransferase family.</text>
</comment>
<dbReference type="GO" id="GO:0004719">
    <property type="term" value="F:protein-L-isoaspartate (D-aspartate) O-methyltransferase activity"/>
    <property type="evidence" value="ECO:0007669"/>
    <property type="project" value="UniProtKB-EC"/>
</dbReference>
<dbReference type="Gene3D" id="3.40.50.150">
    <property type="entry name" value="Vaccinia Virus protein VP39"/>
    <property type="match status" value="1"/>
</dbReference>
<dbReference type="InterPro" id="IPR029063">
    <property type="entry name" value="SAM-dependent_MTases_sf"/>
</dbReference>
<evidence type="ECO:0000256" key="4">
    <source>
        <dbReference type="ARBA" id="ARBA00022603"/>
    </source>
</evidence>
<dbReference type="EC" id="2.1.1.77" evidence="7"/>
<reference evidence="8" key="1">
    <citation type="submission" date="2022-04" db="EMBL/GenBank/DDBJ databases">
        <title>Alcanivorax sp. CY1518 draft genome sequence.</title>
        <authorList>
            <person name="Zhao G."/>
            <person name="An M."/>
        </authorList>
    </citation>
    <scope>NUCLEOTIDE SEQUENCE</scope>
    <source>
        <strain evidence="8">CY1518</strain>
    </source>
</reference>
<dbReference type="SUPFAM" id="SSF53335">
    <property type="entry name" value="S-adenosyl-L-methionine-dependent methyltransferases"/>
    <property type="match status" value="1"/>
</dbReference>
<protein>
    <recommendedName>
        <fullName evidence="7">Protein-L-isoaspartate O-methyltransferase</fullName>
        <ecNumber evidence="7">2.1.1.77</ecNumber>
    </recommendedName>
    <alternativeName>
        <fullName evidence="7">L-isoaspartyl protein carboxyl methyltransferase</fullName>
    </alternativeName>
    <alternativeName>
        <fullName evidence="7">Protein L-isoaspartyl methyltransferase</fullName>
    </alternativeName>
    <alternativeName>
        <fullName evidence="7">Protein-beta-aspartate methyltransferase</fullName>
        <shortName evidence="7">PIMT</shortName>
    </alternativeName>
</protein>
<dbReference type="Proteomes" id="UP001165524">
    <property type="component" value="Unassembled WGS sequence"/>
</dbReference>
<dbReference type="Pfam" id="PF01135">
    <property type="entry name" value="PCMT"/>
    <property type="match status" value="1"/>
</dbReference>
<proteinExistence type="inferred from homology"/>
<comment type="catalytic activity">
    <reaction evidence="7">
        <text>[protein]-L-isoaspartate + S-adenosyl-L-methionine = [protein]-L-isoaspartate alpha-methyl ester + S-adenosyl-L-homocysteine</text>
        <dbReference type="Rhea" id="RHEA:12705"/>
        <dbReference type="Rhea" id="RHEA-COMP:12143"/>
        <dbReference type="Rhea" id="RHEA-COMP:12144"/>
        <dbReference type="ChEBI" id="CHEBI:57856"/>
        <dbReference type="ChEBI" id="CHEBI:59789"/>
        <dbReference type="ChEBI" id="CHEBI:90596"/>
        <dbReference type="ChEBI" id="CHEBI:90598"/>
        <dbReference type="EC" id="2.1.1.77"/>
    </reaction>
</comment>
<keyword evidence="3 7" id="KW-0963">Cytoplasm</keyword>
<dbReference type="PANTHER" id="PTHR11579:SF0">
    <property type="entry name" value="PROTEIN-L-ISOASPARTATE(D-ASPARTATE) O-METHYLTRANSFERASE"/>
    <property type="match status" value="1"/>
</dbReference>
<keyword evidence="4 7" id="KW-0489">Methyltransferase</keyword>
<evidence type="ECO:0000256" key="6">
    <source>
        <dbReference type="ARBA" id="ARBA00022691"/>
    </source>
</evidence>
<comment type="function">
    <text evidence="7">Catalyzes the methyl esterification of L-isoaspartyl residues in peptides and proteins that result from spontaneous decomposition of normal L-aspartyl and L-asparaginyl residues. It plays a role in the repair and/or degradation of damaged proteins.</text>
</comment>
<dbReference type="PROSITE" id="PS01279">
    <property type="entry name" value="PCMT"/>
    <property type="match status" value="1"/>
</dbReference>
<keyword evidence="9" id="KW-1185">Reference proteome</keyword>
<accession>A0ABT0E735</accession>
<evidence type="ECO:0000256" key="1">
    <source>
        <dbReference type="ARBA" id="ARBA00004496"/>
    </source>
</evidence>
<evidence type="ECO:0000256" key="2">
    <source>
        <dbReference type="ARBA" id="ARBA00005369"/>
    </source>
</evidence>
<dbReference type="GO" id="GO:0032259">
    <property type="term" value="P:methylation"/>
    <property type="evidence" value="ECO:0007669"/>
    <property type="project" value="UniProtKB-KW"/>
</dbReference>